<organism evidence="2">
    <name type="scientific">marine metagenome</name>
    <dbReference type="NCBI Taxonomy" id="408172"/>
    <lineage>
        <taxon>unclassified sequences</taxon>
        <taxon>metagenomes</taxon>
        <taxon>ecological metagenomes</taxon>
    </lineage>
</organism>
<evidence type="ECO:0000256" key="1">
    <source>
        <dbReference type="SAM" id="MobiDB-lite"/>
    </source>
</evidence>
<dbReference type="AlphaFoldDB" id="A0A381V229"/>
<feature type="region of interest" description="Disordered" evidence="1">
    <location>
        <begin position="1"/>
        <end position="27"/>
    </location>
</feature>
<dbReference type="EMBL" id="UINC01007558">
    <property type="protein sequence ID" value="SVA34011.1"/>
    <property type="molecule type" value="Genomic_DNA"/>
</dbReference>
<gene>
    <name evidence="2" type="ORF">METZ01_LOCUS86865</name>
</gene>
<protein>
    <submittedName>
        <fullName evidence="2">Uncharacterized protein</fullName>
    </submittedName>
</protein>
<sequence length="64" mass="7035">MMIIRTPTSARIAGGRESGTPDGMKFMNIRSMKPTTRVQRKNYGFSKGRLIAEATFDAVVRAAS</sequence>
<accession>A0A381V229</accession>
<evidence type="ECO:0000313" key="2">
    <source>
        <dbReference type="EMBL" id="SVA34011.1"/>
    </source>
</evidence>
<name>A0A381V229_9ZZZZ</name>
<reference evidence="2" key="1">
    <citation type="submission" date="2018-05" db="EMBL/GenBank/DDBJ databases">
        <authorList>
            <person name="Lanie J.A."/>
            <person name="Ng W.-L."/>
            <person name="Kazmierczak K.M."/>
            <person name="Andrzejewski T.M."/>
            <person name="Davidsen T.M."/>
            <person name="Wayne K.J."/>
            <person name="Tettelin H."/>
            <person name="Glass J.I."/>
            <person name="Rusch D."/>
            <person name="Podicherti R."/>
            <person name="Tsui H.-C.T."/>
            <person name="Winkler M.E."/>
        </authorList>
    </citation>
    <scope>NUCLEOTIDE SEQUENCE</scope>
</reference>
<proteinExistence type="predicted"/>